<name>A0ACD4UH88_9CAUD</name>
<evidence type="ECO:0000313" key="1">
    <source>
        <dbReference type="EMBL" id="WKW85518.1"/>
    </source>
</evidence>
<gene>
    <name evidence="1" type="primary">66</name>
    <name evidence="1" type="ORF">SEA_REYNAULD_66</name>
</gene>
<accession>A0ACD4UH88</accession>
<keyword evidence="2" id="KW-1185">Reference proteome</keyword>
<protein>
    <submittedName>
        <fullName evidence="1">Helix-turn-helix DNA binding protein</fullName>
    </submittedName>
</protein>
<sequence>MPSRVPEFEKQYRLRQVRKFTEQGKTGPQIAEIMGISVHKVLRVMKDNGIEPAYLRARRERVDAALELVRPYANGTRTLAQIIELTGLTDNQVRGALRKLERGVPNSTVRSVEAAEMIVARCRGVTVKQIARDMDRAPSCVSAQLKAHGMTFPDGVTRPTKEMLYSLRRRPAARAAYKLLAEERERHGKEAGPEEVRTA</sequence>
<dbReference type="EMBL" id="OR159659">
    <property type="protein sequence ID" value="WKW85518.1"/>
    <property type="molecule type" value="Genomic_DNA"/>
</dbReference>
<evidence type="ECO:0000313" key="2">
    <source>
        <dbReference type="Proteomes" id="UP001654496"/>
    </source>
</evidence>
<organism evidence="1 2">
    <name type="scientific">Rhodococcus phage Reynauld</name>
    <dbReference type="NCBI Taxonomy" id="3062845"/>
    <lineage>
        <taxon>Viruses</taxon>
        <taxon>Duplodnaviria</taxon>
        <taxon>Heunggongvirae</taxon>
        <taxon>Uroviricota</taxon>
        <taxon>Caudoviricetes</taxon>
        <taxon>Caudoviricetes incertae sedis</taxon>
        <taxon>Reynauldvirus</taxon>
        <taxon>Reynauldvirus reynauld</taxon>
    </lineage>
</organism>
<dbReference type="Proteomes" id="UP001654496">
    <property type="component" value="Segment"/>
</dbReference>
<reference evidence="1" key="1">
    <citation type="submission" date="2023-06" db="EMBL/GenBank/DDBJ databases">
        <authorList>
            <person name="DeJong R.J."/>
            <person name="Yoon E."/>
            <person name="Radersma M."/>
            <person name="Veenstra M."/>
            <person name="Churu J."/>
            <person name="Moleakunnel K."/>
            <person name="Weaver G."/>
            <person name="Hill E."/>
            <person name="Janvier A."/>
            <person name="Harlow L."/>
            <person name="Kramer C."/>
            <person name="Seinen K."/>
            <person name="Chen A."/>
            <person name="Minasian M."/>
            <person name="Doorn S."/>
            <person name="Dole C."/>
            <person name="Ramsey F."/>
            <person name="Nieze J."/>
            <person name="Baker A."/>
            <person name="Swierenga S."/>
            <person name="White A."/>
            <person name="Howland A."/>
            <person name="Ko C."/>
            <person name="Russell D.A."/>
            <person name="Jacobs-Sera D."/>
            <person name="Hatfull G.F."/>
        </authorList>
    </citation>
    <scope>NUCLEOTIDE SEQUENCE</scope>
</reference>
<proteinExistence type="predicted"/>